<sequence length="57" mass="6525">MTRSKIINCDFQQGYVTRAVTSRSQVVRVVKPTVTELSERQLSCLQRHHQATIIPRG</sequence>
<dbReference type="RefSeq" id="WP_407883129.1">
    <property type="nucleotide sequence ID" value="NZ_BQXO01000002.1"/>
</dbReference>
<keyword evidence="2" id="KW-1185">Reference proteome</keyword>
<accession>A0ABQ5JQL7</accession>
<dbReference type="Proteomes" id="UP001628078">
    <property type="component" value="Unassembled WGS sequence"/>
</dbReference>
<dbReference type="EMBL" id="BQXO01000002">
    <property type="protein sequence ID" value="GKT05684.1"/>
    <property type="molecule type" value="Genomic_DNA"/>
</dbReference>
<evidence type="ECO:0000313" key="1">
    <source>
        <dbReference type="EMBL" id="GKT05684.1"/>
    </source>
</evidence>
<name>A0ABQ5JQL7_9LACO</name>
<evidence type="ECO:0000313" key="2">
    <source>
        <dbReference type="Proteomes" id="UP001628078"/>
    </source>
</evidence>
<gene>
    <name evidence="1" type="ORF">JCM31185_09720</name>
</gene>
<protein>
    <submittedName>
        <fullName evidence="1">Uncharacterized protein</fullName>
    </submittedName>
</protein>
<reference evidence="1 2" key="1">
    <citation type="submission" date="2022-03" db="EMBL/GenBank/DDBJ databases">
        <title>Draft genome sequence of Furfurilactobacillus curtus JCM 31185.</title>
        <authorList>
            <person name="Suzuki S."/>
            <person name="Endo A."/>
            <person name="Kajikawa A."/>
        </authorList>
    </citation>
    <scope>NUCLEOTIDE SEQUENCE [LARGE SCALE GENOMIC DNA]</scope>
    <source>
        <strain evidence="1 2">JCM 31185</strain>
    </source>
</reference>
<proteinExistence type="predicted"/>
<organism evidence="1 2">
    <name type="scientific">Furfurilactobacillus curtus</name>
    <dbReference type="NCBI Taxonomy" id="1746200"/>
    <lineage>
        <taxon>Bacteria</taxon>
        <taxon>Bacillati</taxon>
        <taxon>Bacillota</taxon>
        <taxon>Bacilli</taxon>
        <taxon>Lactobacillales</taxon>
        <taxon>Lactobacillaceae</taxon>
        <taxon>Furfurilactobacillus</taxon>
    </lineage>
</organism>
<comment type="caution">
    <text evidence="1">The sequence shown here is derived from an EMBL/GenBank/DDBJ whole genome shotgun (WGS) entry which is preliminary data.</text>
</comment>